<evidence type="ECO:0000313" key="3">
    <source>
        <dbReference type="Proteomes" id="UP001215712"/>
    </source>
</evidence>
<sequence length="336" mass="38425">MESLTNIHPLPSIFKDCPLQALVGSEKTVHYIHPGALSCSNSEVLQARVQERWMKSDVNKVIDWTDFDEDTIQCVLNYLYTGTYDVLRQDSATEEDKQDEKEDKKEDRKETEQPALPDSPNAHWTRYLASHDSRAQEVHHEPVFEDLTGPLDRMLRTSPDLTTESEEESVAEPLDEKQRISDECLGNIALLHAKVYCFAHQYLFSELEDLACQHLKQILQKSDEPSDSFFTPLANAIHLVYNSTPAPSKKNPARRLLYRYVACKYLKRSTEVLDSLLAEGGDFAIDLARKLAKKAQAHRSCMENLETTAKALEFREINLLLTCTDPMSLWRAMNHL</sequence>
<name>A0AAD6HHG8_9EURO</name>
<proteinExistence type="predicted"/>
<dbReference type="AlphaFoldDB" id="A0AAD6HHG8"/>
<comment type="caution">
    <text evidence="2">The sequence shown here is derived from an EMBL/GenBank/DDBJ whole genome shotgun (WGS) entry which is preliminary data.</text>
</comment>
<reference evidence="2" key="2">
    <citation type="submission" date="2023-01" db="EMBL/GenBank/DDBJ databases">
        <authorList>
            <person name="Petersen C."/>
        </authorList>
    </citation>
    <scope>NUCLEOTIDE SEQUENCE</scope>
    <source>
        <strain evidence="2">IBT 17514</strain>
    </source>
</reference>
<feature type="region of interest" description="Disordered" evidence="1">
    <location>
        <begin position="90"/>
        <end position="123"/>
    </location>
</feature>
<keyword evidence="3" id="KW-1185">Reference proteome</keyword>
<dbReference type="InterPro" id="IPR011333">
    <property type="entry name" value="SKP1/BTB/POZ_sf"/>
</dbReference>
<dbReference type="EMBL" id="JAQJAN010000012">
    <property type="protein sequence ID" value="KAJ5716432.1"/>
    <property type="molecule type" value="Genomic_DNA"/>
</dbReference>
<evidence type="ECO:0000313" key="2">
    <source>
        <dbReference type="EMBL" id="KAJ5716432.1"/>
    </source>
</evidence>
<dbReference type="Proteomes" id="UP001215712">
    <property type="component" value="Unassembled WGS sequence"/>
</dbReference>
<reference evidence="2" key="1">
    <citation type="journal article" date="2023" name="IMA Fungus">
        <title>Comparative genomic study of the Penicillium genus elucidates a diverse pangenome and 15 lateral gene transfer events.</title>
        <authorList>
            <person name="Petersen C."/>
            <person name="Sorensen T."/>
            <person name="Nielsen M.R."/>
            <person name="Sondergaard T.E."/>
            <person name="Sorensen J.L."/>
            <person name="Fitzpatrick D.A."/>
            <person name="Frisvad J.C."/>
            <person name="Nielsen K.L."/>
        </authorList>
    </citation>
    <scope>NUCLEOTIDE SEQUENCE</scope>
    <source>
        <strain evidence="2">IBT 17514</strain>
    </source>
</reference>
<protein>
    <recommendedName>
        <fullName evidence="4">BTB domain-containing protein</fullName>
    </recommendedName>
</protein>
<evidence type="ECO:0000256" key="1">
    <source>
        <dbReference type="SAM" id="MobiDB-lite"/>
    </source>
</evidence>
<evidence type="ECO:0008006" key="4">
    <source>
        <dbReference type="Google" id="ProtNLM"/>
    </source>
</evidence>
<dbReference type="Gene3D" id="3.30.710.10">
    <property type="entry name" value="Potassium Channel Kv1.1, Chain A"/>
    <property type="match status" value="1"/>
</dbReference>
<accession>A0AAD6HHG8</accession>
<feature type="region of interest" description="Disordered" evidence="1">
    <location>
        <begin position="149"/>
        <end position="175"/>
    </location>
</feature>
<feature type="compositionally biased region" description="Basic and acidic residues" evidence="1">
    <location>
        <begin position="94"/>
        <end position="112"/>
    </location>
</feature>
<dbReference type="PANTHER" id="PTHR47843">
    <property type="entry name" value="BTB DOMAIN-CONTAINING PROTEIN-RELATED"/>
    <property type="match status" value="1"/>
</dbReference>
<organism evidence="2 3">
    <name type="scientific">Penicillium malachiteum</name>
    <dbReference type="NCBI Taxonomy" id="1324776"/>
    <lineage>
        <taxon>Eukaryota</taxon>
        <taxon>Fungi</taxon>
        <taxon>Dikarya</taxon>
        <taxon>Ascomycota</taxon>
        <taxon>Pezizomycotina</taxon>
        <taxon>Eurotiomycetes</taxon>
        <taxon>Eurotiomycetidae</taxon>
        <taxon>Eurotiales</taxon>
        <taxon>Aspergillaceae</taxon>
        <taxon>Penicillium</taxon>
    </lineage>
</organism>
<gene>
    <name evidence="2" type="ORF">N7493_008343</name>
</gene>